<dbReference type="Gene3D" id="1.20.144.10">
    <property type="entry name" value="Phosphatidic acid phosphatase type 2/haloperoxidase"/>
    <property type="match status" value="2"/>
</dbReference>
<sequence length="235" mass="25665">MSRQPPWLLWATLPAVLLVIAFGLWLHLERIGPTPVDQSWLEFAGLDRGSVPYWIAVVLAEVGGGTGVVICTALFTGVFVLRRRLRSALFLVTTMLAGIAASEILKAIVTRLRPGDQLYESLGFSYPSGHSMGAAALAMSLAIIACRRHQLRGPAAQEAEAQAQAPRMGFHWSFILAGIWILGMMWSRTALQVHWLTDTIAGAFIGIAVAVLVDEFWTLTAQKTRSPRFALWLAG</sequence>
<protein>
    <submittedName>
        <fullName evidence="3">Phosphatase PAP2 family protein</fullName>
    </submittedName>
</protein>
<dbReference type="PANTHER" id="PTHR14969:SF13">
    <property type="entry name" value="AT30094P"/>
    <property type="match status" value="1"/>
</dbReference>
<reference evidence="3 4" key="1">
    <citation type="submission" date="2019-06" db="EMBL/GenBank/DDBJ databases">
        <authorList>
            <person name="Mardanova A.M."/>
            <person name="Pudova D.S."/>
            <person name="Shagimardanova E.I."/>
            <person name="Gogoleva N.E."/>
            <person name="Lutfullin M.T."/>
            <person name="Hadieva G.F."/>
            <person name="Sharipova M.R."/>
        </authorList>
    </citation>
    <scope>NUCLEOTIDE SEQUENCE [LARGE SCALE GENOMIC DNA]</scope>
    <source>
        <strain evidence="3 4">MG-1</strain>
    </source>
</reference>
<evidence type="ECO:0000256" key="1">
    <source>
        <dbReference type="SAM" id="Phobius"/>
    </source>
</evidence>
<feature type="transmembrane region" description="Helical" evidence="1">
    <location>
        <begin position="168"/>
        <end position="187"/>
    </location>
</feature>
<dbReference type="Pfam" id="PF01569">
    <property type="entry name" value="PAP2"/>
    <property type="match status" value="1"/>
</dbReference>
<keyword evidence="1" id="KW-0812">Transmembrane</keyword>
<dbReference type="InterPro" id="IPR036938">
    <property type="entry name" value="PAP2/HPO_sf"/>
</dbReference>
<name>A0A5C4X2M7_9MICO</name>
<dbReference type="EMBL" id="VDMQ01000006">
    <property type="protein sequence ID" value="TNM54439.1"/>
    <property type="molecule type" value="Genomic_DNA"/>
</dbReference>
<evidence type="ECO:0000259" key="2">
    <source>
        <dbReference type="SMART" id="SM00014"/>
    </source>
</evidence>
<dbReference type="PANTHER" id="PTHR14969">
    <property type="entry name" value="SPHINGOSINE-1-PHOSPHATE PHOSPHOHYDROLASE"/>
    <property type="match status" value="1"/>
</dbReference>
<keyword evidence="1" id="KW-0472">Membrane</keyword>
<feature type="domain" description="Phosphatidic acid phosphatase type 2/haloperoxidase" evidence="2">
    <location>
        <begin position="85"/>
        <end position="214"/>
    </location>
</feature>
<dbReference type="CDD" id="cd03392">
    <property type="entry name" value="PAP2_like_2"/>
    <property type="match status" value="1"/>
</dbReference>
<feature type="transmembrane region" description="Helical" evidence="1">
    <location>
        <begin position="53"/>
        <end position="81"/>
    </location>
</feature>
<dbReference type="Proteomes" id="UP000314223">
    <property type="component" value="Unassembled WGS sequence"/>
</dbReference>
<evidence type="ECO:0000313" key="3">
    <source>
        <dbReference type="EMBL" id="TNM54439.1"/>
    </source>
</evidence>
<dbReference type="RefSeq" id="WP_139468862.1">
    <property type="nucleotide sequence ID" value="NZ_VDMQ01000006.1"/>
</dbReference>
<organism evidence="3 4">
    <name type="scientific">Brevibacterium sediminis</name>
    <dbReference type="NCBI Taxonomy" id="1857024"/>
    <lineage>
        <taxon>Bacteria</taxon>
        <taxon>Bacillati</taxon>
        <taxon>Actinomycetota</taxon>
        <taxon>Actinomycetes</taxon>
        <taxon>Micrococcales</taxon>
        <taxon>Brevibacteriaceae</taxon>
        <taxon>Brevibacterium</taxon>
    </lineage>
</organism>
<accession>A0A5C4X2M7</accession>
<evidence type="ECO:0000313" key="4">
    <source>
        <dbReference type="Proteomes" id="UP000314223"/>
    </source>
</evidence>
<feature type="transmembrane region" description="Helical" evidence="1">
    <location>
        <begin position="129"/>
        <end position="147"/>
    </location>
</feature>
<proteinExistence type="predicted"/>
<gene>
    <name evidence="3" type="ORF">FHQ09_11320</name>
</gene>
<dbReference type="SMART" id="SM00014">
    <property type="entry name" value="acidPPc"/>
    <property type="match status" value="1"/>
</dbReference>
<dbReference type="AlphaFoldDB" id="A0A5C4X2M7"/>
<comment type="caution">
    <text evidence="3">The sequence shown here is derived from an EMBL/GenBank/DDBJ whole genome shotgun (WGS) entry which is preliminary data.</text>
</comment>
<feature type="transmembrane region" description="Helical" evidence="1">
    <location>
        <begin position="199"/>
        <end position="219"/>
    </location>
</feature>
<dbReference type="SUPFAM" id="SSF48317">
    <property type="entry name" value="Acid phosphatase/Vanadium-dependent haloperoxidase"/>
    <property type="match status" value="1"/>
</dbReference>
<dbReference type="InterPro" id="IPR000326">
    <property type="entry name" value="PAP2/HPO"/>
</dbReference>
<feature type="transmembrane region" description="Helical" evidence="1">
    <location>
        <begin position="88"/>
        <end position="109"/>
    </location>
</feature>
<feature type="transmembrane region" description="Helical" evidence="1">
    <location>
        <begin position="7"/>
        <end position="28"/>
    </location>
</feature>
<keyword evidence="1" id="KW-1133">Transmembrane helix</keyword>